<dbReference type="EMBL" id="AOIN01000021">
    <property type="protein sequence ID" value="ELZ05029.1"/>
    <property type="molecule type" value="Genomic_DNA"/>
</dbReference>
<keyword evidence="2" id="KW-1185">Reference proteome</keyword>
<proteinExistence type="predicted"/>
<dbReference type="STRING" id="1227492.C482_02706"/>
<evidence type="ECO:0000313" key="2">
    <source>
        <dbReference type="Proteomes" id="UP000011693"/>
    </source>
</evidence>
<organism evidence="1 2">
    <name type="scientific">Natrialba chahannaoensis JCM 10990</name>
    <dbReference type="NCBI Taxonomy" id="1227492"/>
    <lineage>
        <taxon>Archaea</taxon>
        <taxon>Methanobacteriati</taxon>
        <taxon>Methanobacteriota</taxon>
        <taxon>Stenosarchaea group</taxon>
        <taxon>Halobacteria</taxon>
        <taxon>Halobacteriales</taxon>
        <taxon>Natrialbaceae</taxon>
        <taxon>Natrialba</taxon>
    </lineage>
</organism>
<dbReference type="AlphaFoldDB" id="M0B5Y4"/>
<accession>M0B5Y4</accession>
<comment type="caution">
    <text evidence="1">The sequence shown here is derived from an EMBL/GenBank/DDBJ whole genome shotgun (WGS) entry which is preliminary data.</text>
</comment>
<dbReference type="Proteomes" id="UP000011693">
    <property type="component" value="Unassembled WGS sequence"/>
</dbReference>
<evidence type="ECO:0000313" key="1">
    <source>
        <dbReference type="EMBL" id="ELZ05029.1"/>
    </source>
</evidence>
<gene>
    <name evidence="1" type="ORF">C482_02706</name>
</gene>
<reference evidence="1 2" key="1">
    <citation type="journal article" date="2014" name="PLoS Genet.">
        <title>Phylogenetically driven sequencing of extremely halophilic archaea reveals strategies for static and dynamic osmo-response.</title>
        <authorList>
            <person name="Becker E.A."/>
            <person name="Seitzer P.M."/>
            <person name="Tritt A."/>
            <person name="Larsen D."/>
            <person name="Krusor M."/>
            <person name="Yao A.I."/>
            <person name="Wu D."/>
            <person name="Madern D."/>
            <person name="Eisen J.A."/>
            <person name="Darling A.E."/>
            <person name="Facciotti M.T."/>
        </authorList>
    </citation>
    <scope>NUCLEOTIDE SEQUENCE [LARGE SCALE GENOMIC DNA]</scope>
    <source>
        <strain evidence="1 2">JCM 10990</strain>
    </source>
</reference>
<name>M0B5Y4_9EURY</name>
<protein>
    <submittedName>
        <fullName evidence="1">Uncharacterized protein</fullName>
    </submittedName>
</protein>
<sequence>MTEVLEDAQYDELEAESVEVVLDDEYPILSVERVAAETQESDVVELQYTVGEERGQPTKTCSFRRSIRSSDCRFAVSNSGYGTDVCHPIRSVALSRTVGQRLILRVSTVPVSGVSGKSEWIRVERRQLATPVR</sequence>